<dbReference type="EMBL" id="JAIWYP010000008">
    <property type="protein sequence ID" value="KAH3786776.1"/>
    <property type="molecule type" value="Genomic_DNA"/>
</dbReference>
<reference evidence="1" key="2">
    <citation type="submission" date="2020-11" db="EMBL/GenBank/DDBJ databases">
        <authorList>
            <person name="McCartney M.A."/>
            <person name="Auch B."/>
            <person name="Kono T."/>
            <person name="Mallez S."/>
            <person name="Becker A."/>
            <person name="Gohl D.M."/>
            <person name="Silverstein K.A.T."/>
            <person name="Koren S."/>
            <person name="Bechman K.B."/>
            <person name="Herman A."/>
            <person name="Abrahante J.E."/>
            <person name="Garbe J."/>
        </authorList>
    </citation>
    <scope>NUCLEOTIDE SEQUENCE</scope>
    <source>
        <strain evidence="1">Duluth1</strain>
        <tissue evidence="1">Whole animal</tissue>
    </source>
</reference>
<proteinExistence type="predicted"/>
<reference evidence="1" key="1">
    <citation type="journal article" date="2019" name="bioRxiv">
        <title>The Genome of the Zebra Mussel, Dreissena polymorpha: A Resource for Invasive Species Research.</title>
        <authorList>
            <person name="McCartney M.A."/>
            <person name="Auch B."/>
            <person name="Kono T."/>
            <person name="Mallez S."/>
            <person name="Zhang Y."/>
            <person name="Obille A."/>
            <person name="Becker A."/>
            <person name="Abrahante J.E."/>
            <person name="Garbe J."/>
            <person name="Badalamenti J.P."/>
            <person name="Herman A."/>
            <person name="Mangelson H."/>
            <person name="Liachko I."/>
            <person name="Sullivan S."/>
            <person name="Sone E.D."/>
            <person name="Koren S."/>
            <person name="Silverstein K.A.T."/>
            <person name="Beckman K.B."/>
            <person name="Gohl D.M."/>
        </authorList>
    </citation>
    <scope>NUCLEOTIDE SEQUENCE</scope>
    <source>
        <strain evidence="1">Duluth1</strain>
        <tissue evidence="1">Whole animal</tissue>
    </source>
</reference>
<organism evidence="1 2">
    <name type="scientific">Dreissena polymorpha</name>
    <name type="common">Zebra mussel</name>
    <name type="synonym">Mytilus polymorpha</name>
    <dbReference type="NCBI Taxonomy" id="45954"/>
    <lineage>
        <taxon>Eukaryota</taxon>
        <taxon>Metazoa</taxon>
        <taxon>Spiralia</taxon>
        <taxon>Lophotrochozoa</taxon>
        <taxon>Mollusca</taxon>
        <taxon>Bivalvia</taxon>
        <taxon>Autobranchia</taxon>
        <taxon>Heteroconchia</taxon>
        <taxon>Euheterodonta</taxon>
        <taxon>Imparidentia</taxon>
        <taxon>Neoheterodontei</taxon>
        <taxon>Myida</taxon>
        <taxon>Dreissenoidea</taxon>
        <taxon>Dreissenidae</taxon>
        <taxon>Dreissena</taxon>
    </lineage>
</organism>
<gene>
    <name evidence="1" type="ORF">DPMN_164885</name>
</gene>
<protein>
    <submittedName>
        <fullName evidence="1">Uncharacterized protein</fullName>
    </submittedName>
</protein>
<accession>A0A9D4EYM0</accession>
<dbReference type="AlphaFoldDB" id="A0A9D4EYM0"/>
<comment type="caution">
    <text evidence="1">The sequence shown here is derived from an EMBL/GenBank/DDBJ whole genome shotgun (WGS) entry which is preliminary data.</text>
</comment>
<evidence type="ECO:0000313" key="2">
    <source>
        <dbReference type="Proteomes" id="UP000828390"/>
    </source>
</evidence>
<keyword evidence="2" id="KW-1185">Reference proteome</keyword>
<evidence type="ECO:0000313" key="1">
    <source>
        <dbReference type="EMBL" id="KAH3786776.1"/>
    </source>
</evidence>
<name>A0A9D4EYM0_DREPO</name>
<sequence>MRKFHEELPKHGYKAQFREGERETDKKMMGSYHHRMDWVETKRSLETVRLKKRMQRAECRVTCVSHNDHSDNGRSDVKSHPDFNLYLLR</sequence>
<dbReference type="Proteomes" id="UP000828390">
    <property type="component" value="Unassembled WGS sequence"/>
</dbReference>